<dbReference type="SUPFAM" id="SSF53659">
    <property type="entry name" value="Isocitrate/Isopropylmalate dehydrogenase-like"/>
    <property type="match status" value="1"/>
</dbReference>
<dbReference type="NCBIfam" id="TIGR00178">
    <property type="entry name" value="monomer_idh"/>
    <property type="match status" value="1"/>
</dbReference>
<evidence type="ECO:0000256" key="5">
    <source>
        <dbReference type="ARBA" id="ARBA00022857"/>
    </source>
</evidence>
<evidence type="ECO:0000256" key="12">
    <source>
        <dbReference type="PIRSR" id="PIRSR009407-3"/>
    </source>
</evidence>
<evidence type="ECO:0000256" key="11">
    <source>
        <dbReference type="PIRSR" id="PIRSR009407-2"/>
    </source>
</evidence>
<feature type="binding site" evidence="13">
    <location>
        <begin position="85"/>
        <end position="90"/>
    </location>
    <ligand>
        <name>NADP(+)</name>
        <dbReference type="ChEBI" id="CHEBI:58349"/>
    </ligand>
</feature>
<keyword evidence="15" id="KW-1185">Reference proteome</keyword>
<dbReference type="GO" id="GO:0004450">
    <property type="term" value="F:isocitrate dehydrogenase (NADP+) activity"/>
    <property type="evidence" value="ECO:0007669"/>
    <property type="project" value="UniProtKB-EC"/>
</dbReference>
<name>A0A1H5T3R2_9RHOB</name>
<dbReference type="EC" id="1.1.1.42" evidence="9"/>
<feature type="binding site" evidence="11">
    <location>
        <position position="148"/>
    </location>
    <ligand>
        <name>D-threo-isocitrate</name>
        <dbReference type="ChEBI" id="CHEBI:15562"/>
    </ligand>
</feature>
<evidence type="ECO:0000256" key="4">
    <source>
        <dbReference type="ARBA" id="ARBA00022842"/>
    </source>
</evidence>
<accession>A0A1H5T3R2</accession>
<dbReference type="EMBL" id="FNUZ01000001">
    <property type="protein sequence ID" value="SEF57443.1"/>
    <property type="molecule type" value="Genomic_DNA"/>
</dbReference>
<evidence type="ECO:0000256" key="3">
    <source>
        <dbReference type="ARBA" id="ARBA00022723"/>
    </source>
</evidence>
<evidence type="ECO:0000256" key="7">
    <source>
        <dbReference type="ARBA" id="ARBA00023554"/>
    </source>
</evidence>
<keyword evidence="4 12" id="KW-0460">Magnesium</keyword>
<gene>
    <name evidence="14" type="ORF">SAMN04488045_0478</name>
</gene>
<dbReference type="Pfam" id="PF03971">
    <property type="entry name" value="IDH"/>
    <property type="match status" value="1"/>
</dbReference>
<feature type="binding site" evidence="12">
    <location>
        <position position="548"/>
    </location>
    <ligand>
        <name>Mg(2+)</name>
        <dbReference type="ChEBI" id="CHEBI:18420"/>
    </ligand>
</feature>
<feature type="binding site" evidence="12">
    <location>
        <position position="347"/>
    </location>
    <ligand>
        <name>Mg(2+)</name>
        <dbReference type="ChEBI" id="CHEBI:18420"/>
    </ligand>
</feature>
<feature type="binding site" evidence="12">
    <location>
        <position position="544"/>
    </location>
    <ligand>
        <name>Mg(2+)</name>
        <dbReference type="ChEBI" id="CHEBI:18420"/>
    </ligand>
</feature>
<dbReference type="PANTHER" id="PTHR36999">
    <property type="entry name" value="ISOCITRATE DEHYDROGENASE [NADP]"/>
    <property type="match status" value="1"/>
</dbReference>
<evidence type="ECO:0000256" key="8">
    <source>
        <dbReference type="ARBA" id="ARBA00046318"/>
    </source>
</evidence>
<feature type="binding site" evidence="13">
    <location>
        <position position="645"/>
    </location>
    <ligand>
        <name>NADP(+)</name>
        <dbReference type="ChEBI" id="CHEBI:58349"/>
    </ligand>
</feature>
<reference evidence="14 15" key="1">
    <citation type="submission" date="2016-10" db="EMBL/GenBank/DDBJ databases">
        <authorList>
            <person name="de Groot N.N."/>
        </authorList>
    </citation>
    <scope>NUCLEOTIDE SEQUENCE [LARGE SCALE GENOMIC DNA]</scope>
    <source>
        <strain evidence="14 15">DSM 26915</strain>
    </source>
</reference>
<comment type="similarity">
    <text evidence="8 9">Belongs to the monomeric-type IDH family.</text>
</comment>
<keyword evidence="2 9" id="KW-0816">Tricarboxylic acid cycle</keyword>
<evidence type="ECO:0000313" key="14">
    <source>
        <dbReference type="EMBL" id="SEF57443.1"/>
    </source>
</evidence>
<comment type="cofactor">
    <cofactor evidence="12">
        <name>Mg(2+)</name>
        <dbReference type="ChEBI" id="CHEBI:18420"/>
    </cofactor>
    <cofactor evidence="12">
        <name>Mn(2+)</name>
        <dbReference type="ChEBI" id="CHEBI:29035"/>
    </cofactor>
    <text evidence="12">Binds 1 Mg(2+) or Mn(2+) ion per subunit.</text>
</comment>
<keyword evidence="5 9" id="KW-0521">NADP</keyword>
<dbReference type="GO" id="GO:0046872">
    <property type="term" value="F:metal ion binding"/>
    <property type="evidence" value="ECO:0007669"/>
    <property type="project" value="UniProtKB-KW"/>
</dbReference>
<sequence>MAEQTSPDIVYTKVDEAPELASHSLLPVIRSFAAAAGVTVGVKDISLAGRIIATFPERLTDAQKQDDHLAELGELVKLPHANVIKLPNISASVPQLVAAIKELQGQGYDLPDYPEAPATDEEKEVRARYDAIKGSAVNPVLREGNSDRRAAGAVKKFAQDNPHRMGEWVSDSKTRVASMSGGDFFSNEVSATLDKAATAKIVLETAGGETVLKEGVSYPAGAVVDATYMSAKALDAFLEDEIAKTKDEGILFSLHMKATMMKVSDPIIFGHAVKAFLKPVFDDYGDELAALGVNPNSGLGDLLKRVEDQPAIMAEIERVMADQPPMYMVNSDKGITNLHVPSDVIIDASMPALIRAGGKGWGPDGKEADTNCVIPDNSYAPVYDEAIKFFKENGKLNPATAGTVQNLGLMAQKAEEYGSHPTTFEIPEAGTVKMILDDGTVLHQHAVEAGDIWRSASARKAPIEDWVNLAIERQKATGYRSIFWLDETRAHDAELIKYVKPILEAKGVSDKFEIMAPREATRASLETITKGENTIAITGNVLRDYLTDLFPILELATSAKMLSIVKLMNGGGLFETGAGGSAPKHVQQLMEENHLRWDSLGEFCALAESLKFLADARDNAKARILGEAVETATQGILDNDRSPSRKVGEPDNRDSHFWFATYWAKALAEQDQDAEIAAHFAPIAKALDENADKIVAELAAVQGQAADLGGYYHSDEAKTTAVMRPSATFNSIIG</sequence>
<dbReference type="OrthoDB" id="9807643at2"/>
<evidence type="ECO:0000256" key="9">
    <source>
        <dbReference type="PIRNR" id="PIRNR009407"/>
    </source>
</evidence>
<comment type="catalytic activity">
    <reaction evidence="7 9">
        <text>D-threo-isocitrate + NADP(+) = 2-oxoglutarate + CO2 + NADPH</text>
        <dbReference type="Rhea" id="RHEA:19629"/>
        <dbReference type="ChEBI" id="CHEBI:15562"/>
        <dbReference type="ChEBI" id="CHEBI:16526"/>
        <dbReference type="ChEBI" id="CHEBI:16810"/>
        <dbReference type="ChEBI" id="CHEBI:57783"/>
        <dbReference type="ChEBI" id="CHEBI:58349"/>
        <dbReference type="EC" id="1.1.1.42"/>
    </reaction>
</comment>
<feature type="binding site" evidence="13">
    <location>
        <begin position="596"/>
        <end position="598"/>
    </location>
    <ligand>
        <name>NADP(+)</name>
        <dbReference type="ChEBI" id="CHEBI:58349"/>
    </ligand>
</feature>
<proteinExistence type="inferred from homology"/>
<evidence type="ECO:0000256" key="2">
    <source>
        <dbReference type="ARBA" id="ARBA00022532"/>
    </source>
</evidence>
<feature type="site" description="Critical for catalysis" evidence="10">
    <location>
        <position position="257"/>
    </location>
</feature>
<feature type="binding site" evidence="13">
    <location>
        <position position="138"/>
    </location>
    <ligand>
        <name>NADP(+)</name>
        <dbReference type="ChEBI" id="CHEBI:58349"/>
    </ligand>
</feature>
<dbReference type="AlphaFoldDB" id="A0A1H5T3R2"/>
<protein>
    <recommendedName>
        <fullName evidence="9">Isocitrate dehydrogenase [NADP]</fullName>
        <ecNumber evidence="9">1.1.1.42</ecNumber>
    </recommendedName>
    <alternativeName>
        <fullName evidence="9">Oxalosuccinate decarboxylase</fullName>
    </alternativeName>
</protein>
<dbReference type="PIRSF" id="PIRSF009407">
    <property type="entry name" value="IDH_monmr"/>
    <property type="match status" value="1"/>
</dbReference>
<feature type="binding site" evidence="13">
    <location>
        <begin position="580"/>
        <end position="581"/>
    </location>
    <ligand>
        <name>NADP(+)</name>
        <dbReference type="ChEBI" id="CHEBI:58349"/>
    </ligand>
</feature>
<organism evidence="14 15">
    <name type="scientific">Thalassococcus halodurans</name>
    <dbReference type="NCBI Taxonomy" id="373675"/>
    <lineage>
        <taxon>Bacteria</taxon>
        <taxon>Pseudomonadati</taxon>
        <taxon>Pseudomonadota</taxon>
        <taxon>Alphaproteobacteria</taxon>
        <taxon>Rhodobacterales</taxon>
        <taxon>Roseobacteraceae</taxon>
        <taxon>Thalassococcus</taxon>
    </lineage>
</organism>
<keyword evidence="3 12" id="KW-0479">Metal-binding</keyword>
<feature type="binding site" evidence="11">
    <location>
        <begin position="135"/>
        <end position="142"/>
    </location>
    <ligand>
        <name>substrate</name>
    </ligand>
</feature>
<feature type="binding site" evidence="11">
    <location>
        <position position="543"/>
    </location>
    <ligand>
        <name>D-threo-isocitrate</name>
        <dbReference type="ChEBI" id="CHEBI:15562"/>
    </ligand>
</feature>
<keyword evidence="6 9" id="KW-0560">Oxidoreductase</keyword>
<dbReference type="GO" id="GO:0006099">
    <property type="term" value="P:tricarboxylic acid cycle"/>
    <property type="evidence" value="ECO:0007669"/>
    <property type="project" value="UniProtKB-KW"/>
</dbReference>
<evidence type="ECO:0000256" key="1">
    <source>
        <dbReference type="ARBA" id="ARBA00022435"/>
    </source>
</evidence>
<evidence type="ECO:0000313" key="15">
    <source>
        <dbReference type="Proteomes" id="UP000236752"/>
    </source>
</evidence>
<dbReference type="GO" id="GO:0006097">
    <property type="term" value="P:glyoxylate cycle"/>
    <property type="evidence" value="ECO:0007669"/>
    <property type="project" value="UniProtKB-KW"/>
</dbReference>
<dbReference type="InterPro" id="IPR004436">
    <property type="entry name" value="Isocitrate_DH_NADP_mono"/>
</dbReference>
<dbReference type="RefSeq" id="WP_103908859.1">
    <property type="nucleotide sequence ID" value="NZ_FNUZ01000001.1"/>
</dbReference>
<dbReference type="PANTHER" id="PTHR36999:SF1">
    <property type="entry name" value="ISOCITRATE DEHYDROGENASE (NADP(+))"/>
    <property type="match status" value="1"/>
</dbReference>
<feature type="binding site" evidence="13">
    <location>
        <position position="585"/>
    </location>
    <ligand>
        <name>NADP(+)</name>
        <dbReference type="ChEBI" id="CHEBI:58349"/>
    </ligand>
</feature>
<evidence type="ECO:0000256" key="10">
    <source>
        <dbReference type="PIRSR" id="PIRSR009407-1"/>
    </source>
</evidence>
<dbReference type="Proteomes" id="UP000236752">
    <property type="component" value="Unassembled WGS sequence"/>
</dbReference>
<evidence type="ECO:0000256" key="6">
    <source>
        <dbReference type="ARBA" id="ARBA00023002"/>
    </source>
</evidence>
<evidence type="ECO:0000256" key="13">
    <source>
        <dbReference type="PIRSR" id="PIRSR009407-4"/>
    </source>
</evidence>
<feature type="site" description="Critical for catalysis" evidence="10">
    <location>
        <position position="417"/>
    </location>
</feature>
<keyword evidence="1 9" id="KW-0329">Glyoxylate bypass</keyword>